<name>A0A0A9XFV1_LYGHE</name>
<evidence type="ECO:0000313" key="2">
    <source>
        <dbReference type="EMBL" id="JAG17654.1"/>
    </source>
</evidence>
<feature type="compositionally biased region" description="Low complexity" evidence="1">
    <location>
        <begin position="420"/>
        <end position="431"/>
    </location>
</feature>
<feature type="region of interest" description="Disordered" evidence="1">
    <location>
        <begin position="249"/>
        <end position="276"/>
    </location>
</feature>
<feature type="region of interest" description="Disordered" evidence="1">
    <location>
        <begin position="383"/>
        <end position="438"/>
    </location>
</feature>
<feature type="compositionally biased region" description="Polar residues" evidence="1">
    <location>
        <begin position="260"/>
        <end position="276"/>
    </location>
</feature>
<gene>
    <name evidence="3" type="ORF">CM83_42153</name>
    <name evidence="2" type="ORF">CM83_42156</name>
</gene>
<organism evidence="3">
    <name type="scientific">Lygus hesperus</name>
    <name type="common">Western plant bug</name>
    <dbReference type="NCBI Taxonomy" id="30085"/>
    <lineage>
        <taxon>Eukaryota</taxon>
        <taxon>Metazoa</taxon>
        <taxon>Ecdysozoa</taxon>
        <taxon>Arthropoda</taxon>
        <taxon>Hexapoda</taxon>
        <taxon>Insecta</taxon>
        <taxon>Pterygota</taxon>
        <taxon>Neoptera</taxon>
        <taxon>Paraneoptera</taxon>
        <taxon>Hemiptera</taxon>
        <taxon>Heteroptera</taxon>
        <taxon>Panheteroptera</taxon>
        <taxon>Cimicomorpha</taxon>
        <taxon>Miridae</taxon>
        <taxon>Mirini</taxon>
        <taxon>Lygus</taxon>
    </lineage>
</organism>
<proteinExistence type="predicted"/>
<dbReference type="EMBL" id="GBHO01025946">
    <property type="protein sequence ID" value="JAG17658.1"/>
    <property type="molecule type" value="Transcribed_RNA"/>
</dbReference>
<evidence type="ECO:0000313" key="3">
    <source>
        <dbReference type="EMBL" id="JAG17658.1"/>
    </source>
</evidence>
<feature type="region of interest" description="Disordered" evidence="1">
    <location>
        <begin position="180"/>
        <end position="237"/>
    </location>
</feature>
<feature type="compositionally biased region" description="Polar residues" evidence="1">
    <location>
        <begin position="212"/>
        <end position="229"/>
    </location>
</feature>
<dbReference type="AlphaFoldDB" id="A0A0A9XFV1"/>
<feature type="compositionally biased region" description="Basic and acidic residues" evidence="1">
    <location>
        <begin position="183"/>
        <end position="198"/>
    </location>
</feature>
<reference evidence="3" key="1">
    <citation type="journal article" date="2014" name="PLoS ONE">
        <title>Transcriptome-Based Identification of ABC Transporters in the Western Tarnished Plant Bug Lygus hesperus.</title>
        <authorList>
            <person name="Hull J.J."/>
            <person name="Chaney K."/>
            <person name="Geib S.M."/>
            <person name="Fabrick J.A."/>
            <person name="Brent C.S."/>
            <person name="Walsh D."/>
            <person name="Lavine L.C."/>
        </authorList>
    </citation>
    <scope>NUCLEOTIDE SEQUENCE</scope>
</reference>
<accession>A0A0A9XFV1</accession>
<feature type="compositionally biased region" description="Polar residues" evidence="1">
    <location>
        <begin position="387"/>
        <end position="402"/>
    </location>
</feature>
<dbReference type="EMBL" id="GBHO01025950">
    <property type="protein sequence ID" value="JAG17654.1"/>
    <property type="molecule type" value="Transcribed_RNA"/>
</dbReference>
<sequence>MDGLPKIRLKKELFGQIIRSNETNFSPSPKEDSEARWRKSLLIRDLDLVQASIKIILAMPSASKHTSKLGKLIHASLKDVEGVLLHNYIPIRKLDLSSPSPLLWNRERDAEKYDDNAYSLPGPWKRALVARNLDLVHTSVHALLLNLPQKHINQLADTALAALKDLQNVILNDNSSSQQITKYKADESENDGPARKSFDGSSKTQTLHEWECQSESQDGMESDNMTASSLDHPHEDPVILEKPPQLEIPSESIGPWTFKEPSSPSDLQKLPTSLQTQPVEPKKLNVVPPLRAESGFPSHGNKKVTRTNLCKICKNRFTNGCCVACRNFALKMENSMKQNVFYECSHVDNSGGSKCKVCRFNLILMYMPNYASHKVEVIRKQIGPRPKSQNENSQEPVTSMDETGNEDGDMRSRVSSPNISSTSSLGQSTSTVNILPQKPIPSPLMEQSLVGGEPSIFISSVSSLATSEPDNSLCPICASSAPAGHCSACSSFAQRLEALMKKDIFYECAHVNNAGSPKCRVCRYSRILLLRADEENNKKIVP</sequence>
<protein>
    <submittedName>
        <fullName evidence="3">Uncharacterized protein</fullName>
    </submittedName>
</protein>
<evidence type="ECO:0000256" key="1">
    <source>
        <dbReference type="SAM" id="MobiDB-lite"/>
    </source>
</evidence>
<reference evidence="3" key="2">
    <citation type="submission" date="2014-07" db="EMBL/GenBank/DDBJ databases">
        <authorList>
            <person name="Hull J."/>
        </authorList>
    </citation>
    <scope>NUCLEOTIDE SEQUENCE</scope>
</reference>